<evidence type="ECO:0000313" key="2">
    <source>
        <dbReference type="EMBL" id="JAB54965.1"/>
    </source>
</evidence>
<accession>U5ED17</accession>
<name>U5ED17_9DIPT</name>
<feature type="region of interest" description="Disordered" evidence="1">
    <location>
        <begin position="124"/>
        <end position="185"/>
    </location>
</feature>
<feature type="non-terminal residue" evidence="2">
    <location>
        <position position="1"/>
    </location>
</feature>
<dbReference type="AlphaFoldDB" id="U5ED17"/>
<proteinExistence type="evidence at transcript level"/>
<dbReference type="EMBL" id="GANO01004906">
    <property type="protein sequence ID" value="JAB54965.1"/>
    <property type="molecule type" value="mRNA"/>
</dbReference>
<organism evidence="2">
    <name type="scientific">Corethrella appendiculata</name>
    <dbReference type="NCBI Taxonomy" id="1370023"/>
    <lineage>
        <taxon>Eukaryota</taxon>
        <taxon>Metazoa</taxon>
        <taxon>Ecdysozoa</taxon>
        <taxon>Arthropoda</taxon>
        <taxon>Hexapoda</taxon>
        <taxon>Insecta</taxon>
        <taxon>Pterygota</taxon>
        <taxon>Neoptera</taxon>
        <taxon>Endopterygota</taxon>
        <taxon>Diptera</taxon>
        <taxon>Nematocera</taxon>
        <taxon>Culicoidea</taxon>
        <taxon>Chaoboridae</taxon>
        <taxon>Corethrella</taxon>
    </lineage>
</organism>
<protein>
    <submittedName>
        <fullName evidence="2">Uncharacterized protein</fullName>
    </submittedName>
</protein>
<reference evidence="2" key="1">
    <citation type="journal article" date="2014" name="Insect Biochem. Mol. Biol.">
        <title>An insight into the sialome of the frog biting fly, Corethrella appendiculata.</title>
        <authorList>
            <person name="Ribeiro J.M.C."/>
            <person name="Chagas A.C."/>
            <person name="Pham V.M."/>
            <person name="Lounibos L.P."/>
            <person name="Calvo E."/>
        </authorList>
    </citation>
    <scope>NUCLEOTIDE SEQUENCE</scope>
    <source>
        <tissue evidence="2">Salivary glands</tissue>
    </source>
</reference>
<evidence type="ECO:0000256" key="1">
    <source>
        <dbReference type="SAM" id="MobiDB-lite"/>
    </source>
</evidence>
<sequence>NKKPRLLSLQSFDALETYSRNRHNSLMVAGTSRANINNSGNNDAITDELLKIWQENQMTACIEDNTINLVLEQYLAFFEQRDNVRAPTHNNQVVEDQAVLMAINEHGLQNQDHNNVVNYENDVKLKPSSTMAGGVDDDDDDDDDEDFPSTSRVTTSAAQTAPLATASPTSATTNQSNIIENDVPTNHNDFMEAAVGVAIQKKGLTPYNTSIQMSPTR</sequence>
<feature type="compositionally biased region" description="Low complexity" evidence="1">
    <location>
        <begin position="154"/>
        <end position="177"/>
    </location>
</feature>
<feature type="compositionally biased region" description="Acidic residues" evidence="1">
    <location>
        <begin position="135"/>
        <end position="147"/>
    </location>
</feature>